<dbReference type="InterPro" id="IPR009057">
    <property type="entry name" value="Homeodomain-like_sf"/>
</dbReference>
<keyword evidence="1" id="KW-0805">Transcription regulation</keyword>
<dbReference type="InterPro" id="IPR053142">
    <property type="entry name" value="PchR_regulatory_protein"/>
</dbReference>
<dbReference type="SMART" id="SM00342">
    <property type="entry name" value="HTH_ARAC"/>
    <property type="match status" value="1"/>
</dbReference>
<evidence type="ECO:0000256" key="3">
    <source>
        <dbReference type="ARBA" id="ARBA00023163"/>
    </source>
</evidence>
<dbReference type="PROSITE" id="PS00041">
    <property type="entry name" value="HTH_ARAC_FAMILY_1"/>
    <property type="match status" value="1"/>
</dbReference>
<dbReference type="InterPro" id="IPR018060">
    <property type="entry name" value="HTH_AraC"/>
</dbReference>
<dbReference type="EMBL" id="CP157940">
    <property type="protein sequence ID" value="XBS53518.1"/>
    <property type="molecule type" value="Genomic_DNA"/>
</dbReference>
<dbReference type="RefSeq" id="WP_349945562.1">
    <property type="nucleotide sequence ID" value="NZ_CP157940.1"/>
</dbReference>
<accession>A0AAU7PML8</accession>
<feature type="domain" description="HTH araC/xylS-type" evidence="4">
    <location>
        <begin position="221"/>
        <end position="319"/>
    </location>
</feature>
<evidence type="ECO:0000259" key="4">
    <source>
        <dbReference type="PROSITE" id="PS01124"/>
    </source>
</evidence>
<keyword evidence="2" id="KW-0238">DNA-binding</keyword>
<name>A0AAU7PML8_9FIRM</name>
<evidence type="ECO:0000256" key="2">
    <source>
        <dbReference type="ARBA" id="ARBA00023125"/>
    </source>
</evidence>
<keyword evidence="3" id="KW-0804">Transcription</keyword>
<dbReference type="GO" id="GO:0003700">
    <property type="term" value="F:DNA-binding transcription factor activity"/>
    <property type="evidence" value="ECO:0007669"/>
    <property type="project" value="InterPro"/>
</dbReference>
<dbReference type="Pfam" id="PF12833">
    <property type="entry name" value="HTH_18"/>
    <property type="match status" value="1"/>
</dbReference>
<dbReference type="PANTHER" id="PTHR47893:SF1">
    <property type="entry name" value="REGULATORY PROTEIN PCHR"/>
    <property type="match status" value="1"/>
</dbReference>
<gene>
    <name evidence="5" type="ORF">ABFV83_17145</name>
</gene>
<dbReference type="PRINTS" id="PR00032">
    <property type="entry name" value="HTHARAC"/>
</dbReference>
<organism evidence="5">
    <name type="scientific">Lacrimispora sp. BS-2</name>
    <dbReference type="NCBI Taxonomy" id="3151850"/>
    <lineage>
        <taxon>Bacteria</taxon>
        <taxon>Bacillati</taxon>
        <taxon>Bacillota</taxon>
        <taxon>Clostridia</taxon>
        <taxon>Lachnospirales</taxon>
        <taxon>Lachnospiraceae</taxon>
        <taxon>Lacrimispora</taxon>
    </lineage>
</organism>
<proteinExistence type="predicted"/>
<dbReference type="InterPro" id="IPR020449">
    <property type="entry name" value="Tscrpt_reg_AraC-type_HTH"/>
</dbReference>
<dbReference type="GO" id="GO:0043565">
    <property type="term" value="F:sequence-specific DNA binding"/>
    <property type="evidence" value="ECO:0007669"/>
    <property type="project" value="InterPro"/>
</dbReference>
<dbReference type="PANTHER" id="PTHR47893">
    <property type="entry name" value="REGULATORY PROTEIN PCHR"/>
    <property type="match status" value="1"/>
</dbReference>
<dbReference type="AlphaFoldDB" id="A0AAU7PML8"/>
<evidence type="ECO:0000256" key="1">
    <source>
        <dbReference type="ARBA" id="ARBA00023015"/>
    </source>
</evidence>
<reference evidence="5" key="1">
    <citation type="submission" date="2024-06" db="EMBL/GenBank/DDBJ databases">
        <title>Lacrimispora cavernae sp. nov., a novel anaerobe isolated from bat guano pile inside a cave.</title>
        <authorList>
            <person name="Miller S.L."/>
            <person name="Lu N."/>
            <person name="King J."/>
            <person name="Sankaranarayanan K."/>
            <person name="Lawson P.A."/>
        </authorList>
    </citation>
    <scope>NUCLEOTIDE SEQUENCE</scope>
    <source>
        <strain evidence="5">BS-2</strain>
    </source>
</reference>
<sequence length="322" mass="37257">MNEYQAASWGAMAKKYNLDQRTYGPGTGYYFPPHWSNGWIIEACPAKGLFVSSAWFTPDKKTIHTIDVKKPCLWIFCIDCGNMIYSQQGKASTTFTPMTHVLVNPHQPFHLTFPKGIHTCFTSVLVFDDFLQPFLQTRNNAPKISISDAKAWESEHYNSPNTMMVLEQIRWAVRNADMPLLAFEGMVLHLLCSIARNYPVTPERRNSRRNYVTWENEKKVYSVKLKIDENVLQVPPMEELTKIADMSESKLRLSFKNIYQIPLYDYIRREKMKRAMQLLSDDHLSIRDISELCGYKNASKFSAAFQDVHGITPSEFRKAFNL</sequence>
<dbReference type="PROSITE" id="PS01124">
    <property type="entry name" value="HTH_ARAC_FAMILY_2"/>
    <property type="match status" value="1"/>
</dbReference>
<dbReference type="InterPro" id="IPR018062">
    <property type="entry name" value="HTH_AraC-typ_CS"/>
</dbReference>
<protein>
    <submittedName>
        <fullName evidence="5">Helix-turn-helix transcriptional regulator</fullName>
    </submittedName>
</protein>
<evidence type="ECO:0000313" key="5">
    <source>
        <dbReference type="EMBL" id="XBS53518.1"/>
    </source>
</evidence>
<dbReference type="SUPFAM" id="SSF46689">
    <property type="entry name" value="Homeodomain-like"/>
    <property type="match status" value="1"/>
</dbReference>
<dbReference type="Gene3D" id="1.10.10.60">
    <property type="entry name" value="Homeodomain-like"/>
    <property type="match status" value="1"/>
</dbReference>